<protein>
    <submittedName>
        <fullName evidence="1">Uncharacterized protein</fullName>
    </submittedName>
</protein>
<proteinExistence type="predicted"/>
<dbReference type="InterPro" id="IPR032710">
    <property type="entry name" value="NTF2-like_dom_sf"/>
</dbReference>
<reference evidence="2" key="1">
    <citation type="journal article" date="2019" name="Int. J. Syst. Evol. Microbiol.">
        <title>The Global Catalogue of Microorganisms (GCM) 10K type strain sequencing project: providing services to taxonomists for standard genome sequencing and annotation.</title>
        <authorList>
            <consortium name="The Broad Institute Genomics Platform"/>
            <consortium name="The Broad Institute Genome Sequencing Center for Infectious Disease"/>
            <person name="Wu L."/>
            <person name="Ma J."/>
        </authorList>
    </citation>
    <scope>NUCLEOTIDE SEQUENCE [LARGE SCALE GENOMIC DNA]</scope>
    <source>
        <strain evidence="2">JCM 32206</strain>
    </source>
</reference>
<organism evidence="1 2">
    <name type="scientific">Rhodococcus olei</name>
    <dbReference type="NCBI Taxonomy" id="2161675"/>
    <lineage>
        <taxon>Bacteria</taxon>
        <taxon>Bacillati</taxon>
        <taxon>Actinomycetota</taxon>
        <taxon>Actinomycetes</taxon>
        <taxon>Mycobacteriales</taxon>
        <taxon>Nocardiaceae</taxon>
        <taxon>Rhodococcus</taxon>
    </lineage>
</organism>
<dbReference type="Gene3D" id="3.10.450.50">
    <property type="match status" value="1"/>
</dbReference>
<dbReference type="Proteomes" id="UP001501183">
    <property type="component" value="Unassembled WGS sequence"/>
</dbReference>
<sequence>MEVSVASTYQGKPYYPAWLDNLADDVTGEGPAWDGAIQGAQAVHEVVVAAREIYEFQDFRYAGPCGDNSFLEDYASAVHGAPLCVVVLVTFNADGKAQRLIVNHRPRSSVLELSRAMLERFIGTPLAKHWEGTP</sequence>
<gene>
    <name evidence="1" type="ORF">GCM10023094_09500</name>
</gene>
<dbReference type="SUPFAM" id="SSF54427">
    <property type="entry name" value="NTF2-like"/>
    <property type="match status" value="1"/>
</dbReference>
<comment type="caution">
    <text evidence="1">The sequence shown here is derived from an EMBL/GenBank/DDBJ whole genome shotgun (WGS) entry which is preliminary data.</text>
</comment>
<dbReference type="EMBL" id="BAABFB010000023">
    <property type="protein sequence ID" value="GAA4474256.1"/>
    <property type="molecule type" value="Genomic_DNA"/>
</dbReference>
<evidence type="ECO:0000313" key="2">
    <source>
        <dbReference type="Proteomes" id="UP001501183"/>
    </source>
</evidence>
<evidence type="ECO:0000313" key="1">
    <source>
        <dbReference type="EMBL" id="GAA4474256.1"/>
    </source>
</evidence>
<keyword evidence="2" id="KW-1185">Reference proteome</keyword>
<name>A0ABP8NY90_9NOCA</name>
<accession>A0ABP8NY90</accession>
<dbReference type="RefSeq" id="WP_345342611.1">
    <property type="nucleotide sequence ID" value="NZ_BAABFB010000023.1"/>
</dbReference>